<evidence type="ECO:0000259" key="4">
    <source>
        <dbReference type="PROSITE" id="PS50003"/>
    </source>
</evidence>
<feature type="coiled-coil region" evidence="3">
    <location>
        <begin position="986"/>
        <end position="1128"/>
    </location>
</feature>
<dbReference type="EMBL" id="JANTQA010000023">
    <property type="protein sequence ID" value="KAJ3445574.1"/>
    <property type="molecule type" value="Genomic_DNA"/>
</dbReference>
<dbReference type="AlphaFoldDB" id="A0AAV7ZUF8"/>
<feature type="coiled-coil region" evidence="3">
    <location>
        <begin position="286"/>
        <end position="313"/>
    </location>
</feature>
<dbReference type="InterPro" id="IPR001849">
    <property type="entry name" value="PH_domain"/>
</dbReference>
<dbReference type="PANTHER" id="PTHR19961">
    <property type="entry name" value="FIMBRIN/PLASTIN"/>
    <property type="match status" value="1"/>
</dbReference>
<dbReference type="GO" id="GO:0051639">
    <property type="term" value="P:actin filament network formation"/>
    <property type="evidence" value="ECO:0007669"/>
    <property type="project" value="TreeGrafter"/>
</dbReference>
<accession>A0AAV7ZUF8</accession>
<feature type="domain" description="PH" evidence="4">
    <location>
        <begin position="1128"/>
        <end position="1234"/>
    </location>
</feature>
<feature type="domain" description="Calponin-homology (CH)" evidence="5">
    <location>
        <begin position="348"/>
        <end position="481"/>
    </location>
</feature>
<evidence type="ECO:0000313" key="7">
    <source>
        <dbReference type="Proteomes" id="UP001146793"/>
    </source>
</evidence>
<dbReference type="InterPro" id="IPR039959">
    <property type="entry name" value="Fimbrin/Plastin"/>
</dbReference>
<feature type="coiled-coil region" evidence="3">
    <location>
        <begin position="695"/>
        <end position="779"/>
    </location>
</feature>
<dbReference type="InterPro" id="IPR001715">
    <property type="entry name" value="CH_dom"/>
</dbReference>
<dbReference type="GO" id="GO:0005884">
    <property type="term" value="C:actin filament"/>
    <property type="evidence" value="ECO:0007669"/>
    <property type="project" value="TreeGrafter"/>
</dbReference>
<dbReference type="GO" id="GO:0032432">
    <property type="term" value="C:actin filament bundle"/>
    <property type="evidence" value="ECO:0007669"/>
    <property type="project" value="TreeGrafter"/>
</dbReference>
<dbReference type="GO" id="GO:0005737">
    <property type="term" value="C:cytoplasm"/>
    <property type="evidence" value="ECO:0007669"/>
    <property type="project" value="TreeGrafter"/>
</dbReference>
<keyword evidence="3" id="KW-0175">Coiled coil</keyword>
<keyword evidence="1" id="KW-0677">Repeat</keyword>
<dbReference type="Pfam" id="PF00169">
    <property type="entry name" value="PH"/>
    <property type="match status" value="1"/>
</dbReference>
<evidence type="ECO:0000256" key="1">
    <source>
        <dbReference type="ARBA" id="ARBA00022737"/>
    </source>
</evidence>
<dbReference type="PROSITE" id="PS50021">
    <property type="entry name" value="CH"/>
    <property type="match status" value="3"/>
</dbReference>
<dbReference type="SMART" id="SM00233">
    <property type="entry name" value="PH"/>
    <property type="match status" value="1"/>
</dbReference>
<dbReference type="PROSITE" id="PS50003">
    <property type="entry name" value="PH_DOMAIN"/>
    <property type="match status" value="1"/>
</dbReference>
<keyword evidence="2" id="KW-0009">Actin-binding</keyword>
<feature type="domain" description="Calponin-homology (CH)" evidence="5">
    <location>
        <begin position="145"/>
        <end position="281"/>
    </location>
</feature>
<evidence type="ECO:0000259" key="5">
    <source>
        <dbReference type="PROSITE" id="PS50021"/>
    </source>
</evidence>
<dbReference type="InterPro" id="IPR036872">
    <property type="entry name" value="CH_dom_sf"/>
</dbReference>
<proteinExistence type="predicted"/>
<name>A0AAV7ZUF8_9EUKA</name>
<protein>
    <submittedName>
        <fullName evidence="6">Fimbrin/plastin</fullName>
    </submittedName>
</protein>
<dbReference type="SMART" id="SM00033">
    <property type="entry name" value="CH"/>
    <property type="match status" value="3"/>
</dbReference>
<reference evidence="6" key="1">
    <citation type="submission" date="2022-08" db="EMBL/GenBank/DDBJ databases">
        <title>Novel sulphate-reducing endosymbionts in the free-living metamonad Anaeramoeba.</title>
        <authorList>
            <person name="Jerlstrom-Hultqvist J."/>
            <person name="Cepicka I."/>
            <person name="Gallot-Lavallee L."/>
            <person name="Salas-Leiva D."/>
            <person name="Curtis B.A."/>
            <person name="Zahonova K."/>
            <person name="Pipaliya S."/>
            <person name="Dacks J."/>
            <person name="Roger A.J."/>
        </authorList>
    </citation>
    <scope>NUCLEOTIDE SEQUENCE</scope>
    <source>
        <strain evidence="6">Busselton2</strain>
    </source>
</reference>
<sequence length="1258" mass="148584">METPSYEELEKYIEFINTTLENNPIVSRILPINLTNLFLVIEDGELITVLLNHFFPGIINEEDLLLSDRKTKEEKIKNYNLCFEAMKEIGLEVEITDEDFFKENNPKTKKFLWKVIEMCLFEDMIYYLLNNKEIQEKYEVDPLTDEPKEILLKWLRFYLNKSKSELEINNFGKELNDGIIYLTILKEIIDEAINYLKEEKENKKMDKDLINVINGRLKELEQIYIKILSNLKEKELEKVLNLIIEIANFLDCSEFIVQQDIQLGNERMNIAFCISLFQKSFINAIQKDTSKKIQKLQSHLESLQNKIQMLQTGILNDNLSNIQELNNLNENNTDFLLNNDNNIDENKEKGIDYLLNWVNRCLSETQSKEITDFSNKFNDSLLYSSVLKFIFLQQQKQLEDYIEKTKDDSENIQTQLQNSIEAYEQMELVSELDDLEERAEFILQMAQDVLQIPQLISSQDIVTGNIELNITYLTFLNRAFIDLQKSTNYTLQEKTGDILKEKVGDIQIDLQKNSDELLSEIKKEEIIKIFDNLEIEYQGNKNEITIEQLIYLWINDNCIKNNFETNINSIKALLDGQAFGCVFRTILTNNEQNLTEMIKLLKKNEEKNSEEIGELNRQNKFNEDLFQILEKIFNNIFTINENMEEKEKVAIYQENFQNLFSIAKKLNIQFLAIPEQMNVKNESIFYAFAISIMKYEIVKKKIRQMKLENITLQEKITLLEINLEKNLQMRRKNIEKKLEKAKTEQKRHNQIRNLLDSQINNINKNQTNNEIDLEEEKDERLLEFMDDEFPETPLEWMNQSLKKNGISIEIGDYNEMPNGIGYAAGLLGMLKQEKNKISRRMIKISKRIEEQQKQDLPKSRILPEEMIEMKKQELKALENELNKVDLKIEETIKLINTPIDQLNEEESHQLSQYNGKEKIKKEKEILKLKKKEYKNKLFQIAKFLNVDHIIDENILSNDNTLNMEICSELFQTGKEKQFNDHKNELLQDLQEKLFISQRENDEINQEIESLNQDLNEIQTENNEMKSQFEEYKNNTIKELELSQTKNKNEMNTLLNQSENELKSLKNDFQTKIDQINEQIENIDIEFESLKEIRKDETNRLAEEKNNALENAQDLKKKAVTQLRGLLERTEKDGYLEILEEGRIGGRQKWKRRYFLLRDNVVTWYIDAKPKRKPLGMFLTDKARIYRDIVKKETKKKKVRPHSFEVHEGGDKYVFVASSDDEKNEWVLAFTKSKKLAAKTTHIARTDSVDLSNEVGKKF</sequence>
<dbReference type="GO" id="GO:0051015">
    <property type="term" value="F:actin filament binding"/>
    <property type="evidence" value="ECO:0007669"/>
    <property type="project" value="InterPro"/>
</dbReference>
<comment type="caution">
    <text evidence="6">The sequence shown here is derived from an EMBL/GenBank/DDBJ whole genome shotgun (WGS) entry which is preliminary data.</text>
</comment>
<dbReference type="Pfam" id="PF00307">
    <property type="entry name" value="CH"/>
    <property type="match status" value="3"/>
</dbReference>
<feature type="domain" description="Calponin-homology (CH)" evidence="5">
    <location>
        <begin position="6"/>
        <end position="120"/>
    </location>
</feature>
<evidence type="ECO:0000256" key="2">
    <source>
        <dbReference type="ARBA" id="ARBA00023203"/>
    </source>
</evidence>
<dbReference type="SUPFAM" id="SSF47576">
    <property type="entry name" value="Calponin-homology domain, CH-domain"/>
    <property type="match status" value="2"/>
</dbReference>
<gene>
    <name evidence="6" type="ORF">M0812_11454</name>
</gene>
<dbReference type="Gene3D" id="2.30.29.30">
    <property type="entry name" value="Pleckstrin-homology domain (PH domain)/Phosphotyrosine-binding domain (PTB)"/>
    <property type="match status" value="1"/>
</dbReference>
<evidence type="ECO:0000256" key="3">
    <source>
        <dbReference type="SAM" id="Coils"/>
    </source>
</evidence>
<dbReference type="SUPFAM" id="SSF50729">
    <property type="entry name" value="PH domain-like"/>
    <property type="match status" value="1"/>
</dbReference>
<organism evidence="6 7">
    <name type="scientific">Anaeramoeba flamelloides</name>
    <dbReference type="NCBI Taxonomy" id="1746091"/>
    <lineage>
        <taxon>Eukaryota</taxon>
        <taxon>Metamonada</taxon>
        <taxon>Anaeramoebidae</taxon>
        <taxon>Anaeramoeba</taxon>
    </lineage>
</organism>
<dbReference type="Gene3D" id="1.10.418.10">
    <property type="entry name" value="Calponin-like domain"/>
    <property type="match status" value="3"/>
</dbReference>
<dbReference type="CDD" id="cd00821">
    <property type="entry name" value="PH"/>
    <property type="match status" value="1"/>
</dbReference>
<evidence type="ECO:0000313" key="6">
    <source>
        <dbReference type="EMBL" id="KAJ3445574.1"/>
    </source>
</evidence>
<dbReference type="Proteomes" id="UP001146793">
    <property type="component" value="Unassembled WGS sequence"/>
</dbReference>
<dbReference type="GO" id="GO:0051017">
    <property type="term" value="P:actin filament bundle assembly"/>
    <property type="evidence" value="ECO:0007669"/>
    <property type="project" value="InterPro"/>
</dbReference>
<dbReference type="PANTHER" id="PTHR19961:SF18">
    <property type="entry name" value="FI19014P1"/>
    <property type="match status" value="1"/>
</dbReference>
<dbReference type="InterPro" id="IPR011993">
    <property type="entry name" value="PH-like_dom_sf"/>
</dbReference>
<feature type="coiled-coil region" evidence="3">
    <location>
        <begin position="834"/>
        <end position="936"/>
    </location>
</feature>